<evidence type="ECO:0000259" key="7">
    <source>
        <dbReference type="Pfam" id="PF00156"/>
    </source>
</evidence>
<evidence type="ECO:0000256" key="5">
    <source>
        <dbReference type="ARBA" id="ARBA00022975"/>
    </source>
</evidence>
<organism evidence="8 9">
    <name type="scientific">Candidatus Curtissbacteria bacterium RIFCSPHIGHO2_01_FULL_41_13</name>
    <dbReference type="NCBI Taxonomy" id="1797745"/>
    <lineage>
        <taxon>Bacteria</taxon>
        <taxon>Candidatus Curtissiibacteriota</taxon>
    </lineage>
</organism>
<comment type="similarity">
    <text evidence="6">Belongs to the purine/pyrimidine phosphoribosyltransferase family. PyrE subfamily.</text>
</comment>
<comment type="caution">
    <text evidence="6">Lacks conserved residue(s) required for the propagation of feature annotation.</text>
</comment>
<feature type="binding site" evidence="6">
    <location>
        <position position="131"/>
    </location>
    <ligand>
        <name>orotate</name>
        <dbReference type="ChEBI" id="CHEBI:30839"/>
    </ligand>
</feature>
<comment type="subunit">
    <text evidence="6">Homodimer.</text>
</comment>
<protein>
    <recommendedName>
        <fullName evidence="2 6">Orotate phosphoribosyltransferase</fullName>
        <shortName evidence="6">OPRT</shortName>
        <shortName evidence="6">OPRTase</shortName>
        <ecNumber evidence="2 6">2.4.2.10</ecNumber>
    </recommendedName>
</protein>
<keyword evidence="5 6" id="KW-0665">Pyrimidine biosynthesis</keyword>
<reference evidence="8 9" key="1">
    <citation type="journal article" date="2016" name="Nat. Commun.">
        <title>Thousands of microbial genomes shed light on interconnected biogeochemical processes in an aquifer system.</title>
        <authorList>
            <person name="Anantharaman K."/>
            <person name="Brown C.T."/>
            <person name="Hug L.A."/>
            <person name="Sharon I."/>
            <person name="Castelle C.J."/>
            <person name="Probst A.J."/>
            <person name="Thomas B.C."/>
            <person name="Singh A."/>
            <person name="Wilkins M.J."/>
            <person name="Karaoz U."/>
            <person name="Brodie E.L."/>
            <person name="Williams K.H."/>
            <person name="Hubbard S.S."/>
            <person name="Banfield J.F."/>
        </authorList>
    </citation>
    <scope>NUCLEOTIDE SEQUENCE [LARGE SCALE GENOMIC DNA]</scope>
</reference>
<dbReference type="InterPro" id="IPR004467">
    <property type="entry name" value="Or_phspho_trans_dom"/>
</dbReference>
<dbReference type="Proteomes" id="UP000177069">
    <property type="component" value="Unassembled WGS sequence"/>
</dbReference>
<dbReference type="GO" id="GO:0000287">
    <property type="term" value="F:magnesium ion binding"/>
    <property type="evidence" value="ECO:0007669"/>
    <property type="project" value="UniProtKB-UniRule"/>
</dbReference>
<name>A0A1F5G109_9BACT</name>
<evidence type="ECO:0000256" key="6">
    <source>
        <dbReference type="HAMAP-Rule" id="MF_01208"/>
    </source>
</evidence>
<comment type="function">
    <text evidence="6">Catalyzes the transfer of a ribosyl phosphate group from 5-phosphoribose 1-diphosphate to orotate, leading to the formation of orotidine monophosphate (OMP).</text>
</comment>
<dbReference type="Gene3D" id="3.40.50.2020">
    <property type="match status" value="1"/>
</dbReference>
<feature type="binding site" evidence="6">
    <location>
        <position position="105"/>
    </location>
    <ligand>
        <name>5-phospho-alpha-D-ribose 1-diphosphate</name>
        <dbReference type="ChEBI" id="CHEBI:58017"/>
        <note>ligand shared between dimeric partners</note>
    </ligand>
</feature>
<dbReference type="UniPathway" id="UPA00070">
    <property type="reaction ID" value="UER00119"/>
</dbReference>
<evidence type="ECO:0000313" key="9">
    <source>
        <dbReference type="Proteomes" id="UP000177069"/>
    </source>
</evidence>
<dbReference type="InterPro" id="IPR023031">
    <property type="entry name" value="OPRT"/>
</dbReference>
<evidence type="ECO:0000256" key="3">
    <source>
        <dbReference type="ARBA" id="ARBA00022676"/>
    </source>
</evidence>
<dbReference type="HAMAP" id="MF_01208">
    <property type="entry name" value="PyrE"/>
    <property type="match status" value="1"/>
</dbReference>
<dbReference type="PANTHER" id="PTHR19278:SF9">
    <property type="entry name" value="URIDINE 5'-MONOPHOSPHATE SYNTHASE"/>
    <property type="match status" value="1"/>
</dbReference>
<evidence type="ECO:0000256" key="4">
    <source>
        <dbReference type="ARBA" id="ARBA00022679"/>
    </source>
</evidence>
<dbReference type="NCBIfam" id="TIGR00336">
    <property type="entry name" value="pyrE"/>
    <property type="match status" value="1"/>
</dbReference>
<comment type="caution">
    <text evidence="8">The sequence shown here is derived from an EMBL/GenBank/DDBJ whole genome shotgun (WGS) entry which is preliminary data.</text>
</comment>
<evidence type="ECO:0000313" key="8">
    <source>
        <dbReference type="EMBL" id="OGD85552.1"/>
    </source>
</evidence>
<sequence>MKSTNTDQSKKIAQILLDIGAVTFSRNRPFKFDSGILSPVYVDNRILISYPKERKIILKALISLIKKKVGPFDVVAGVATAGIPHAAWIAQELNLPMIFVRPKPKDHGRGKQVEGCIKRGQKVIVVEDLVSTAGSSARVIEAIRKLGGIVEDEIAIFTHNLKEAEKNFNKVKVKLHYLTDTKTVARVAMNLGFLKPDQVSIILQWVKDPKSWSEKMGYE</sequence>
<evidence type="ECO:0000256" key="2">
    <source>
        <dbReference type="ARBA" id="ARBA00011971"/>
    </source>
</evidence>
<feature type="binding site" evidence="6">
    <location>
        <position position="101"/>
    </location>
    <ligand>
        <name>5-phospho-alpha-D-ribose 1-diphosphate</name>
        <dbReference type="ChEBI" id="CHEBI:58017"/>
        <note>ligand shared between dimeric partners</note>
    </ligand>
</feature>
<comment type="cofactor">
    <cofactor evidence="6">
        <name>Mg(2+)</name>
        <dbReference type="ChEBI" id="CHEBI:18420"/>
    </cofactor>
</comment>
<dbReference type="PANTHER" id="PTHR19278">
    <property type="entry name" value="OROTATE PHOSPHORIBOSYLTRANSFERASE"/>
    <property type="match status" value="1"/>
</dbReference>
<feature type="binding site" evidence="6">
    <location>
        <position position="107"/>
    </location>
    <ligand>
        <name>5-phospho-alpha-D-ribose 1-diphosphate</name>
        <dbReference type="ChEBI" id="CHEBI:58017"/>
        <note>ligand shared between dimeric partners</note>
    </ligand>
</feature>
<comment type="catalytic activity">
    <reaction evidence="6">
        <text>orotidine 5'-phosphate + diphosphate = orotate + 5-phospho-alpha-D-ribose 1-diphosphate</text>
        <dbReference type="Rhea" id="RHEA:10380"/>
        <dbReference type="ChEBI" id="CHEBI:30839"/>
        <dbReference type="ChEBI" id="CHEBI:33019"/>
        <dbReference type="ChEBI" id="CHEBI:57538"/>
        <dbReference type="ChEBI" id="CHEBI:58017"/>
        <dbReference type="EC" id="2.4.2.10"/>
    </reaction>
</comment>
<keyword evidence="3 6" id="KW-0328">Glycosyltransferase</keyword>
<accession>A0A1F5G109</accession>
<dbReference type="GO" id="GO:0019856">
    <property type="term" value="P:pyrimidine nucleobase biosynthetic process"/>
    <property type="evidence" value="ECO:0007669"/>
    <property type="project" value="TreeGrafter"/>
</dbReference>
<dbReference type="AlphaFoldDB" id="A0A1F5G109"/>
<gene>
    <name evidence="6" type="primary">pyrE</name>
    <name evidence="8" type="ORF">A2696_03280</name>
</gene>
<dbReference type="CDD" id="cd06223">
    <property type="entry name" value="PRTases_typeI"/>
    <property type="match status" value="1"/>
</dbReference>
<dbReference type="EMBL" id="MFBA01000023">
    <property type="protein sequence ID" value="OGD85552.1"/>
    <property type="molecule type" value="Genomic_DNA"/>
</dbReference>
<dbReference type="EC" id="2.4.2.10" evidence="2 6"/>
<proteinExistence type="inferred from homology"/>
<feature type="binding site" description="in other chain" evidence="6">
    <location>
        <begin position="127"/>
        <end position="135"/>
    </location>
    <ligand>
        <name>5-phospho-alpha-D-ribose 1-diphosphate</name>
        <dbReference type="ChEBI" id="CHEBI:58017"/>
        <note>ligand shared between dimeric partners</note>
    </ligand>
</feature>
<dbReference type="InterPro" id="IPR000836">
    <property type="entry name" value="PRTase_dom"/>
</dbReference>
<dbReference type="GO" id="GO:0044205">
    <property type="term" value="P:'de novo' UMP biosynthetic process"/>
    <property type="evidence" value="ECO:0007669"/>
    <property type="project" value="UniProtKB-UniRule"/>
</dbReference>
<comment type="pathway">
    <text evidence="1 6">Pyrimidine metabolism; UMP biosynthesis via de novo pathway; UMP from orotate: step 1/2.</text>
</comment>
<keyword evidence="6" id="KW-0460">Magnesium</keyword>
<keyword evidence="4 6" id="KW-0808">Transferase</keyword>
<dbReference type="InterPro" id="IPR029057">
    <property type="entry name" value="PRTase-like"/>
</dbReference>
<dbReference type="SUPFAM" id="SSF53271">
    <property type="entry name" value="PRTase-like"/>
    <property type="match status" value="1"/>
</dbReference>
<dbReference type="Pfam" id="PF00156">
    <property type="entry name" value="Pribosyltran"/>
    <property type="match status" value="1"/>
</dbReference>
<dbReference type="GO" id="GO:0004588">
    <property type="term" value="F:orotate phosphoribosyltransferase activity"/>
    <property type="evidence" value="ECO:0007669"/>
    <property type="project" value="UniProtKB-UniRule"/>
</dbReference>
<evidence type="ECO:0000256" key="1">
    <source>
        <dbReference type="ARBA" id="ARBA00004889"/>
    </source>
</evidence>
<feature type="domain" description="Phosphoribosyltransferase" evidence="7">
    <location>
        <begin position="57"/>
        <end position="149"/>
    </location>
</feature>